<dbReference type="RefSeq" id="WP_182291940.1">
    <property type="nucleotide sequence ID" value="NZ_JAQCWL010000018.1"/>
</dbReference>
<evidence type="ECO:0000313" key="2">
    <source>
        <dbReference type="EMBL" id="GKH15201.1"/>
    </source>
</evidence>
<keyword evidence="1" id="KW-0472">Membrane</keyword>
<comment type="caution">
    <text evidence="2">The sequence shown here is derived from an EMBL/GenBank/DDBJ whole genome shotgun (WGS) entry which is preliminary data.</text>
</comment>
<reference evidence="2" key="1">
    <citation type="submission" date="2022-01" db="EMBL/GenBank/DDBJ databases">
        <title>Novel bile acid biosynthetic pathways are enriched in the microbiome of centenarians.</title>
        <authorList>
            <person name="Sato Y."/>
            <person name="Atarashi K."/>
            <person name="Plichta R.D."/>
            <person name="Arai Y."/>
            <person name="Sasajima S."/>
            <person name="Kearney M.S."/>
            <person name="Suda W."/>
            <person name="Takeshita K."/>
            <person name="Sasaki T."/>
            <person name="Okamoto S."/>
            <person name="Skelly N.A."/>
            <person name="Okamura Y."/>
            <person name="Vlamakis H."/>
            <person name="Li Y."/>
            <person name="Tanoue T."/>
            <person name="Takei H."/>
            <person name="Nittono H."/>
            <person name="Narushima S."/>
            <person name="Irie J."/>
            <person name="Itoh H."/>
            <person name="Moriya K."/>
            <person name="Sugiura Y."/>
            <person name="Suematsu M."/>
            <person name="Moritoki N."/>
            <person name="Shibata S."/>
            <person name="Littman R.D."/>
            <person name="Fischbach A.M."/>
            <person name="Uwamino Y."/>
            <person name="Inoue T."/>
            <person name="Honda A."/>
            <person name="Hattori M."/>
            <person name="Murai T."/>
            <person name="Xavier J.R."/>
            <person name="Hirose N."/>
            <person name="Honda K."/>
        </authorList>
    </citation>
    <scope>NUCLEOTIDE SEQUENCE</scope>
    <source>
        <strain evidence="2">CE91-St12</strain>
    </source>
</reference>
<proteinExistence type="predicted"/>
<feature type="transmembrane region" description="Helical" evidence="1">
    <location>
        <begin position="12"/>
        <end position="35"/>
    </location>
</feature>
<sequence length="72" mass="7728">MRMILSDIGKVLWKALSAVVTTTSNIAFCAGSLVVGIIGEILFGMLSIMFGILISLFSVMAAIGFFIWLLTI</sequence>
<evidence type="ECO:0000313" key="3">
    <source>
        <dbReference type="Proteomes" id="UP001055048"/>
    </source>
</evidence>
<feature type="transmembrane region" description="Helical" evidence="1">
    <location>
        <begin position="41"/>
        <end position="70"/>
    </location>
</feature>
<organism evidence="2 3">
    <name type="scientific">Bacteroides uniformis</name>
    <dbReference type="NCBI Taxonomy" id="820"/>
    <lineage>
        <taxon>Bacteria</taxon>
        <taxon>Pseudomonadati</taxon>
        <taxon>Bacteroidota</taxon>
        <taxon>Bacteroidia</taxon>
        <taxon>Bacteroidales</taxon>
        <taxon>Bacteroidaceae</taxon>
        <taxon>Bacteroides</taxon>
    </lineage>
</organism>
<gene>
    <name evidence="2" type="ORF">CE91St12_34110</name>
</gene>
<keyword evidence="1" id="KW-1133">Transmembrane helix</keyword>
<keyword evidence="1" id="KW-0812">Transmembrane</keyword>
<accession>A0AA37N987</accession>
<name>A0AA37N987_BACUN</name>
<dbReference type="EMBL" id="BQNL01000001">
    <property type="protein sequence ID" value="GKH15201.1"/>
    <property type="molecule type" value="Genomic_DNA"/>
</dbReference>
<evidence type="ECO:0000256" key="1">
    <source>
        <dbReference type="SAM" id="Phobius"/>
    </source>
</evidence>
<dbReference type="AlphaFoldDB" id="A0AA37N987"/>
<protein>
    <submittedName>
        <fullName evidence="2">Uncharacterized protein</fullName>
    </submittedName>
</protein>
<dbReference type="Proteomes" id="UP001055048">
    <property type="component" value="Unassembled WGS sequence"/>
</dbReference>